<dbReference type="SMART" id="SM00327">
    <property type="entry name" value="VWA"/>
    <property type="match status" value="1"/>
</dbReference>
<name>A0ABV9D832_9MICO</name>
<proteinExistence type="predicted"/>
<evidence type="ECO:0000259" key="1">
    <source>
        <dbReference type="PROSITE" id="PS50234"/>
    </source>
</evidence>
<gene>
    <name evidence="2" type="ORF">ACFO3F_06595</name>
</gene>
<protein>
    <submittedName>
        <fullName evidence="2">VWA domain-containing protein</fullName>
    </submittedName>
</protein>
<dbReference type="SUPFAM" id="SSF53850">
    <property type="entry name" value="Periplasmic binding protein-like II"/>
    <property type="match status" value="1"/>
</dbReference>
<accession>A0ABV9D832</accession>
<dbReference type="SUPFAM" id="SSF53300">
    <property type="entry name" value="vWA-like"/>
    <property type="match status" value="1"/>
</dbReference>
<feature type="domain" description="VWFA" evidence="1">
    <location>
        <begin position="342"/>
        <end position="545"/>
    </location>
</feature>
<organism evidence="2 3">
    <name type="scientific">Georgenia faecalis</name>
    <dbReference type="NCBI Taxonomy" id="2483799"/>
    <lineage>
        <taxon>Bacteria</taxon>
        <taxon>Bacillati</taxon>
        <taxon>Actinomycetota</taxon>
        <taxon>Actinomycetes</taxon>
        <taxon>Micrococcales</taxon>
        <taxon>Bogoriellaceae</taxon>
        <taxon>Georgenia</taxon>
    </lineage>
</organism>
<sequence length="545" mass="56341">MRRVGISLTGVLGFLVVAALLAVVAVAVLRESRPEAAAVSTGCESRAGVQVTTTTDFAPVVRAAVDRLAGDVEQCSFDVITASSADAAERIASGTQVPQVWIPDSGIWVERARLGDAGPALTVGPTLATTPVVLAVPGSLAPRAGSLAVQPWQDILRGPLALRVGDPADSTASLLALTSATEALTGTPQGDQLLLTSIIRMSRQAVAGEELLAEASTDTTEATAVAATEQQVFRQLTDATGPPLGVVVPAEGVAPLTYSWVVIPGEDEDDATRDAVARLEQSLLGVAGVVDRREAGFRTADGDGAPDVPAVPAGTAVVSPAPSLGEAEAILADWDAAGGDVRVLAVVDTSTSMLSSAGDRTRIELATDGLGSALEILPPTSQAGLWMFSSNQASGAEWTELAPIDTLDAGRDDGGTHREALLAEVASLTDRTEGGTGLYDTVLAAYRAVQEDYDPDAVNTVVLLTDGREDEPGGLTLYRLLVELQASADPERPVPVHIIGVGTDVYEHELRLITELTGGRHHLASDPAEAGTVFIDVLTRPFRAE</sequence>
<keyword evidence="3" id="KW-1185">Reference proteome</keyword>
<reference evidence="3" key="1">
    <citation type="journal article" date="2019" name="Int. J. Syst. Evol. Microbiol.">
        <title>The Global Catalogue of Microorganisms (GCM) 10K type strain sequencing project: providing services to taxonomists for standard genome sequencing and annotation.</title>
        <authorList>
            <consortium name="The Broad Institute Genomics Platform"/>
            <consortium name="The Broad Institute Genome Sequencing Center for Infectious Disease"/>
            <person name="Wu L."/>
            <person name="Ma J."/>
        </authorList>
    </citation>
    <scope>NUCLEOTIDE SEQUENCE [LARGE SCALE GENOMIC DNA]</scope>
    <source>
        <strain evidence="3">JCM 3369</strain>
    </source>
</reference>
<comment type="caution">
    <text evidence="2">The sequence shown here is derived from an EMBL/GenBank/DDBJ whole genome shotgun (WGS) entry which is preliminary data.</text>
</comment>
<dbReference type="Pfam" id="PF13519">
    <property type="entry name" value="VWA_2"/>
    <property type="match status" value="1"/>
</dbReference>
<dbReference type="InterPro" id="IPR002035">
    <property type="entry name" value="VWF_A"/>
</dbReference>
<dbReference type="PROSITE" id="PS50234">
    <property type="entry name" value="VWFA"/>
    <property type="match status" value="1"/>
</dbReference>
<evidence type="ECO:0000313" key="3">
    <source>
        <dbReference type="Proteomes" id="UP001595955"/>
    </source>
</evidence>
<dbReference type="InterPro" id="IPR036465">
    <property type="entry name" value="vWFA_dom_sf"/>
</dbReference>
<dbReference type="Proteomes" id="UP001595955">
    <property type="component" value="Unassembled WGS sequence"/>
</dbReference>
<evidence type="ECO:0000313" key="2">
    <source>
        <dbReference type="EMBL" id="MFC4554909.1"/>
    </source>
</evidence>
<dbReference type="EMBL" id="JBHSGF010000004">
    <property type="protein sequence ID" value="MFC4554909.1"/>
    <property type="molecule type" value="Genomic_DNA"/>
</dbReference>
<dbReference type="Gene3D" id="3.40.50.410">
    <property type="entry name" value="von Willebrand factor, type A domain"/>
    <property type="match status" value="1"/>
</dbReference>
<dbReference type="RefSeq" id="WP_122823924.1">
    <property type="nucleotide sequence ID" value="NZ_CP033325.1"/>
</dbReference>